<evidence type="ECO:0000259" key="2">
    <source>
        <dbReference type="PROSITE" id="PS50943"/>
    </source>
</evidence>
<dbReference type="Gene3D" id="1.10.260.40">
    <property type="entry name" value="lambda repressor-like DNA-binding domains"/>
    <property type="match status" value="1"/>
</dbReference>
<proteinExistence type="predicted"/>
<dbReference type="AlphaFoldDB" id="A0A562MKB4"/>
<feature type="region of interest" description="Disordered" evidence="1">
    <location>
        <begin position="89"/>
        <end position="114"/>
    </location>
</feature>
<feature type="domain" description="HTH cro/C1-type" evidence="2">
    <location>
        <begin position="23"/>
        <end position="75"/>
    </location>
</feature>
<reference evidence="3 4" key="1">
    <citation type="journal article" date="2015" name="Stand. Genomic Sci.">
        <title>Genomic Encyclopedia of Bacterial and Archaeal Type Strains, Phase III: the genomes of soil and plant-associated and newly described type strains.</title>
        <authorList>
            <person name="Whitman W.B."/>
            <person name="Woyke T."/>
            <person name="Klenk H.P."/>
            <person name="Zhou Y."/>
            <person name="Lilburn T.G."/>
            <person name="Beck B.J."/>
            <person name="De Vos P."/>
            <person name="Vandamme P."/>
            <person name="Eisen J.A."/>
            <person name="Garrity G."/>
            <person name="Hugenholtz P."/>
            <person name="Kyrpides N.C."/>
        </authorList>
    </citation>
    <scope>NUCLEOTIDE SEQUENCE [LARGE SCALE GENOMIC DNA]</scope>
    <source>
        <strain evidence="3 4">CGMCC 1.6855</strain>
    </source>
</reference>
<dbReference type="SUPFAM" id="SSF47413">
    <property type="entry name" value="lambda repressor-like DNA-binding domains"/>
    <property type="match status" value="1"/>
</dbReference>
<dbReference type="RefSeq" id="WP_145328011.1">
    <property type="nucleotide sequence ID" value="NZ_VLKR01000010.1"/>
</dbReference>
<evidence type="ECO:0000256" key="1">
    <source>
        <dbReference type="SAM" id="MobiDB-lite"/>
    </source>
</evidence>
<sequence length="114" mass="13167">MNDISYNSAYSDTAILHEIGEFIKSKRIDQNLTQDEVAERAAISRSTLSLAERGENIALTNLLKILRVLDAFYVLEQFRSTPQISPLQLAKEDEKKRKRAYRNNNHRNKDNSGW</sequence>
<dbReference type="CDD" id="cd00093">
    <property type="entry name" value="HTH_XRE"/>
    <property type="match status" value="1"/>
</dbReference>
<feature type="compositionally biased region" description="Basic residues" evidence="1">
    <location>
        <begin position="96"/>
        <end position="106"/>
    </location>
</feature>
<dbReference type="InterPro" id="IPR010982">
    <property type="entry name" value="Lambda_DNA-bd_dom_sf"/>
</dbReference>
<dbReference type="PROSITE" id="PS50943">
    <property type="entry name" value="HTH_CROC1"/>
    <property type="match status" value="1"/>
</dbReference>
<evidence type="ECO:0000313" key="3">
    <source>
        <dbReference type="EMBL" id="TWI20342.1"/>
    </source>
</evidence>
<gene>
    <name evidence="3" type="ORF">IQ31_02297</name>
</gene>
<evidence type="ECO:0000313" key="4">
    <source>
        <dbReference type="Proteomes" id="UP000315908"/>
    </source>
</evidence>
<dbReference type="GO" id="GO:0003677">
    <property type="term" value="F:DNA binding"/>
    <property type="evidence" value="ECO:0007669"/>
    <property type="project" value="InterPro"/>
</dbReference>
<comment type="caution">
    <text evidence="3">The sequence shown here is derived from an EMBL/GenBank/DDBJ whole genome shotgun (WGS) entry which is preliminary data.</text>
</comment>
<organism evidence="3 4">
    <name type="scientific">Sphingobacterium siyangense</name>
    <dbReference type="NCBI Taxonomy" id="459529"/>
    <lineage>
        <taxon>Bacteria</taxon>
        <taxon>Pseudomonadati</taxon>
        <taxon>Bacteroidota</taxon>
        <taxon>Sphingobacteriia</taxon>
        <taxon>Sphingobacteriales</taxon>
        <taxon>Sphingobacteriaceae</taxon>
        <taxon>Sphingobacterium</taxon>
    </lineage>
</organism>
<dbReference type="InterPro" id="IPR001387">
    <property type="entry name" value="Cro/C1-type_HTH"/>
</dbReference>
<dbReference type="Proteomes" id="UP000315908">
    <property type="component" value="Unassembled WGS sequence"/>
</dbReference>
<protein>
    <submittedName>
        <fullName evidence="3">Helix-turn-helix protein</fullName>
    </submittedName>
</protein>
<dbReference type="EMBL" id="VLKR01000010">
    <property type="protein sequence ID" value="TWI20342.1"/>
    <property type="molecule type" value="Genomic_DNA"/>
</dbReference>
<dbReference type="Pfam" id="PF01381">
    <property type="entry name" value="HTH_3"/>
    <property type="match status" value="1"/>
</dbReference>
<name>A0A562MKB4_9SPHI</name>
<dbReference type="SMART" id="SM00530">
    <property type="entry name" value="HTH_XRE"/>
    <property type="match status" value="1"/>
</dbReference>
<dbReference type="OrthoDB" id="8690238at2"/>
<accession>A0A562MKB4</accession>